<organism evidence="6 7">
    <name type="scientific">Legionella cherrii</name>
    <dbReference type="NCBI Taxonomy" id="28084"/>
    <lineage>
        <taxon>Bacteria</taxon>
        <taxon>Pseudomonadati</taxon>
        <taxon>Pseudomonadota</taxon>
        <taxon>Gammaproteobacteria</taxon>
        <taxon>Legionellales</taxon>
        <taxon>Legionellaceae</taxon>
        <taxon>Legionella</taxon>
    </lineage>
</organism>
<keyword evidence="4" id="KW-0560">Oxidoreductase</keyword>
<dbReference type="Pfam" id="PF00106">
    <property type="entry name" value="adh_short"/>
    <property type="match status" value="1"/>
</dbReference>
<evidence type="ECO:0000256" key="2">
    <source>
        <dbReference type="ARBA" id="ARBA00022490"/>
    </source>
</evidence>
<evidence type="ECO:0000256" key="4">
    <source>
        <dbReference type="ARBA" id="ARBA00023002"/>
    </source>
</evidence>
<dbReference type="GO" id="GO:0006729">
    <property type="term" value="P:tetrahydrobiopterin biosynthetic process"/>
    <property type="evidence" value="ECO:0007669"/>
    <property type="project" value="TreeGrafter"/>
</dbReference>
<dbReference type="InterPro" id="IPR002347">
    <property type="entry name" value="SDR_fam"/>
</dbReference>
<gene>
    <name evidence="6" type="primary">yueD_2</name>
    <name evidence="6" type="ORF">Lche_0963</name>
</gene>
<comment type="similarity">
    <text evidence="5">Belongs to the short-chain dehydrogenases/reductases (SDR) family.</text>
</comment>
<evidence type="ECO:0000313" key="6">
    <source>
        <dbReference type="EMBL" id="KTC78943.1"/>
    </source>
</evidence>
<dbReference type="PANTHER" id="PTHR44085:SF2">
    <property type="entry name" value="SEPIAPTERIN REDUCTASE"/>
    <property type="match status" value="1"/>
</dbReference>
<dbReference type="STRING" id="28084.Lche_0963"/>
<dbReference type="SUPFAM" id="SSF51735">
    <property type="entry name" value="NAD(P)-binding Rossmann-fold domains"/>
    <property type="match status" value="1"/>
</dbReference>
<comment type="caution">
    <text evidence="6">The sequence shown here is derived from an EMBL/GenBank/DDBJ whole genome shotgun (WGS) entry which is preliminary data.</text>
</comment>
<dbReference type="AlphaFoldDB" id="A0A0W0S5S0"/>
<evidence type="ECO:0000256" key="1">
    <source>
        <dbReference type="ARBA" id="ARBA00004496"/>
    </source>
</evidence>
<dbReference type="PRINTS" id="PR00080">
    <property type="entry name" value="SDRFAMILY"/>
</dbReference>
<protein>
    <submittedName>
        <fullName evidence="6">Sepiapterin reductase</fullName>
    </submittedName>
</protein>
<accession>A0A0W0S5S0</accession>
<dbReference type="RefSeq" id="WP_058387510.1">
    <property type="nucleotide sequence ID" value="NZ_LNXW01000013.1"/>
</dbReference>
<proteinExistence type="inferred from homology"/>
<reference evidence="6 7" key="1">
    <citation type="submission" date="2015-11" db="EMBL/GenBank/DDBJ databases">
        <title>Genomic analysis of 38 Legionella species identifies large and diverse effector repertoires.</title>
        <authorList>
            <person name="Burstein D."/>
            <person name="Amaro F."/>
            <person name="Zusman T."/>
            <person name="Lifshitz Z."/>
            <person name="Cohen O."/>
            <person name="Gilbert J.A."/>
            <person name="Pupko T."/>
            <person name="Shuman H.A."/>
            <person name="Segal G."/>
        </authorList>
    </citation>
    <scope>NUCLEOTIDE SEQUENCE [LARGE SCALE GENOMIC DNA]</scope>
    <source>
        <strain evidence="6 7">ORW</strain>
    </source>
</reference>
<dbReference type="PROSITE" id="PS00061">
    <property type="entry name" value="ADH_SHORT"/>
    <property type="match status" value="1"/>
</dbReference>
<evidence type="ECO:0000256" key="3">
    <source>
        <dbReference type="ARBA" id="ARBA00022857"/>
    </source>
</evidence>
<dbReference type="GO" id="GO:0004757">
    <property type="term" value="F:sepiapterin reductase (NADP+) activity"/>
    <property type="evidence" value="ECO:0007669"/>
    <property type="project" value="TreeGrafter"/>
</dbReference>
<dbReference type="Proteomes" id="UP000054921">
    <property type="component" value="Unassembled WGS sequence"/>
</dbReference>
<dbReference type="PRINTS" id="PR00081">
    <property type="entry name" value="GDHRDH"/>
</dbReference>
<name>A0A0W0S5S0_9GAMM</name>
<dbReference type="OrthoDB" id="9794387at2"/>
<dbReference type="InterPro" id="IPR036291">
    <property type="entry name" value="NAD(P)-bd_dom_sf"/>
</dbReference>
<dbReference type="Gene3D" id="3.40.50.720">
    <property type="entry name" value="NAD(P)-binding Rossmann-like Domain"/>
    <property type="match status" value="1"/>
</dbReference>
<dbReference type="PATRIC" id="fig|28084.5.peg.1040"/>
<dbReference type="GO" id="GO:0005737">
    <property type="term" value="C:cytoplasm"/>
    <property type="evidence" value="ECO:0007669"/>
    <property type="project" value="UniProtKB-SubCell"/>
</dbReference>
<dbReference type="InterPro" id="IPR051721">
    <property type="entry name" value="Biopterin_syn/organic_redct"/>
</dbReference>
<keyword evidence="3" id="KW-0521">NADP</keyword>
<dbReference type="PANTHER" id="PTHR44085">
    <property type="entry name" value="SEPIAPTERIN REDUCTASE"/>
    <property type="match status" value="1"/>
</dbReference>
<sequence length="253" mass="28620">MIVITGGGSGIGRSLAFSLAKRDQTVLIVGRRKQPLQETASFSTNIQYICADVSTLEGLDLIKNHLHDVDKVRALVNNAGTLNPLTPIKDIEPKDWHHALNTNLNAALFLPQKIYDKLTNGRVLNIGSGAAHYPIRGWTAYCVSKAALSMLTKCWQLESDSIAFANVMPGIIDTDMQAIARSKDNPDYERINFYKRLKEEHRLVSPDTVAEFLTWLLLDVDKKTYVSKEWDIYDTKHHNAWLKPPHQVLHWDF</sequence>
<comment type="subcellular location">
    <subcellularLocation>
        <location evidence="1">Cytoplasm</location>
    </subcellularLocation>
</comment>
<keyword evidence="2" id="KW-0963">Cytoplasm</keyword>
<evidence type="ECO:0000256" key="5">
    <source>
        <dbReference type="RuleBase" id="RU000363"/>
    </source>
</evidence>
<dbReference type="InterPro" id="IPR020904">
    <property type="entry name" value="Sc_DH/Rdtase_CS"/>
</dbReference>
<evidence type="ECO:0000313" key="7">
    <source>
        <dbReference type="Proteomes" id="UP000054921"/>
    </source>
</evidence>
<dbReference type="EMBL" id="LNXW01000013">
    <property type="protein sequence ID" value="KTC78943.1"/>
    <property type="molecule type" value="Genomic_DNA"/>
</dbReference>